<sequence>MARGLAISAERANKSYENCRRATGESVSEDTPATSFRRVEYRDGRWTDASKAVPELANPIHRTLRDAALWGTGGRRGDQNGTDTTAAGSSCTTTRMGDGRNSIAHRARRAGAKMARRRSTAQDAYRHHRRRPQTLDGHAMPSSSAASQLSTRPSTSMLQGSALDLQKGDEHMRTEDAHSPEFDTSRQRKGLGWWSLNRRGRFGGREGKEGGPGTSPAAASMPLDSSLAISRCRPSRRRGSLRKGEEDGERPPATTTATTKAHALPWTRRGVGETREEGGRIDSGRRAKASRRHAHDPRELARQLSIRPIFVVWDVGGEEGCSLGRGGPARRERAGRCVGVDDRRRARHEHAGRTTPHSFAHSSDFDGSSLWSEENLLARARYIVSTRWIRRLWSARTTFEDVRVRRCRRSDEGVRGAGTRIAHRELSRRSAEVLVTTTKSNNARTHAFRTLASSRCVASRRNDVTGLSDQQRRTAKLSALTLCCERLRLVNVRARLASRVLRLERTHRPLRGGERQYVLLGTAKSTTACERQPPTLFTRVRYAPSSMHGQDDYFDGIRERWAASVVGEFRRDSRGLARSRGDTQFR</sequence>
<organism evidence="2 3">
    <name type="scientific">Schizopora paradoxa</name>
    <dbReference type="NCBI Taxonomy" id="27342"/>
    <lineage>
        <taxon>Eukaryota</taxon>
        <taxon>Fungi</taxon>
        <taxon>Dikarya</taxon>
        <taxon>Basidiomycota</taxon>
        <taxon>Agaricomycotina</taxon>
        <taxon>Agaricomycetes</taxon>
        <taxon>Hymenochaetales</taxon>
        <taxon>Schizoporaceae</taxon>
        <taxon>Schizopora</taxon>
    </lineage>
</organism>
<protein>
    <submittedName>
        <fullName evidence="2">Uncharacterized protein</fullName>
    </submittedName>
</protein>
<feature type="compositionally biased region" description="Polar residues" evidence="1">
    <location>
        <begin position="141"/>
        <end position="159"/>
    </location>
</feature>
<feature type="compositionally biased region" description="Polar residues" evidence="1">
    <location>
        <begin position="79"/>
        <end position="95"/>
    </location>
</feature>
<accession>A0A0H2RIL4</accession>
<feature type="region of interest" description="Disordered" evidence="1">
    <location>
        <begin position="68"/>
        <end position="299"/>
    </location>
</feature>
<reference evidence="2 3" key="1">
    <citation type="submission" date="2015-04" db="EMBL/GenBank/DDBJ databases">
        <title>Complete genome sequence of Schizopora paradoxa KUC8140, a cosmopolitan wood degrader in East Asia.</title>
        <authorList>
            <consortium name="DOE Joint Genome Institute"/>
            <person name="Min B."/>
            <person name="Park H."/>
            <person name="Jang Y."/>
            <person name="Kim J.-J."/>
            <person name="Kim K.H."/>
            <person name="Pangilinan J."/>
            <person name="Lipzen A."/>
            <person name="Riley R."/>
            <person name="Grigoriev I.V."/>
            <person name="Spatafora J.W."/>
            <person name="Choi I.-G."/>
        </authorList>
    </citation>
    <scope>NUCLEOTIDE SEQUENCE [LARGE SCALE GENOMIC DNA]</scope>
    <source>
        <strain evidence="2 3">KUC8140</strain>
    </source>
</reference>
<evidence type="ECO:0000256" key="1">
    <source>
        <dbReference type="SAM" id="MobiDB-lite"/>
    </source>
</evidence>
<dbReference type="InParanoid" id="A0A0H2RIL4"/>
<feature type="compositionally biased region" description="Low complexity" evidence="1">
    <location>
        <begin position="253"/>
        <end position="269"/>
    </location>
</feature>
<feature type="compositionally biased region" description="Basic residues" evidence="1">
    <location>
        <begin position="103"/>
        <end position="119"/>
    </location>
</feature>
<name>A0A0H2RIL4_9AGAM</name>
<feature type="compositionally biased region" description="Basic and acidic residues" evidence="1">
    <location>
        <begin position="270"/>
        <end position="285"/>
    </location>
</feature>
<evidence type="ECO:0000313" key="2">
    <source>
        <dbReference type="EMBL" id="KLO04686.1"/>
    </source>
</evidence>
<dbReference type="Proteomes" id="UP000053477">
    <property type="component" value="Unassembled WGS sequence"/>
</dbReference>
<proteinExistence type="predicted"/>
<keyword evidence="3" id="KW-1185">Reference proteome</keyword>
<feature type="compositionally biased region" description="Basic residues" evidence="1">
    <location>
        <begin position="286"/>
        <end position="295"/>
    </location>
</feature>
<dbReference type="AlphaFoldDB" id="A0A0H2RIL4"/>
<gene>
    <name evidence="2" type="ORF">SCHPADRAFT_896839</name>
</gene>
<evidence type="ECO:0000313" key="3">
    <source>
        <dbReference type="Proteomes" id="UP000053477"/>
    </source>
</evidence>
<dbReference type="EMBL" id="KQ086461">
    <property type="protein sequence ID" value="KLO04686.1"/>
    <property type="molecule type" value="Genomic_DNA"/>
</dbReference>
<feature type="compositionally biased region" description="Basic and acidic residues" evidence="1">
    <location>
        <begin position="166"/>
        <end position="186"/>
    </location>
</feature>